<dbReference type="InParanoid" id="S7W4L8"/>
<gene>
    <name evidence="2" type="ORF">SLOPH_2630</name>
</gene>
<evidence type="ECO:0000256" key="1">
    <source>
        <dbReference type="SAM" id="Coils"/>
    </source>
</evidence>
<reference evidence="3" key="1">
    <citation type="journal article" date="2013" name="PLoS Genet.">
        <title>The genome of Spraguea lophii and the basis of host-microsporidian interactions.</title>
        <authorList>
            <person name="Campbell S.E."/>
            <person name="Williams T.A."/>
            <person name="Yousuf A."/>
            <person name="Soanes D.M."/>
            <person name="Paszkiewicz K.H."/>
            <person name="Williams B.A.P."/>
        </authorList>
    </citation>
    <scope>NUCLEOTIDE SEQUENCE [LARGE SCALE GENOMIC DNA]</scope>
    <source>
        <strain evidence="3">42_110</strain>
    </source>
</reference>
<feature type="non-terminal residue" evidence="2">
    <location>
        <position position="1"/>
    </location>
</feature>
<dbReference type="Proteomes" id="UP000014978">
    <property type="component" value="Unassembled WGS sequence"/>
</dbReference>
<dbReference type="AlphaFoldDB" id="S7W4L8"/>
<dbReference type="VEuPathDB" id="MicrosporidiaDB:SLOPH_2630"/>
<keyword evidence="1" id="KW-0175">Coiled coil</keyword>
<dbReference type="EMBL" id="ATCN01001360">
    <property type="protein sequence ID" value="EPR77676.1"/>
    <property type="molecule type" value="Genomic_DNA"/>
</dbReference>
<dbReference type="InterPro" id="IPR009057">
    <property type="entry name" value="Homeodomain-like_sf"/>
</dbReference>
<proteinExistence type="predicted"/>
<protein>
    <recommendedName>
        <fullName evidence="4">SANT domain-containing protein</fullName>
    </recommendedName>
</protein>
<keyword evidence="3" id="KW-1185">Reference proteome</keyword>
<evidence type="ECO:0000313" key="2">
    <source>
        <dbReference type="EMBL" id="EPR77676.1"/>
    </source>
</evidence>
<organism evidence="2 3">
    <name type="scientific">Spraguea lophii (strain 42_110)</name>
    <name type="common">Microsporidian parasite</name>
    <dbReference type="NCBI Taxonomy" id="1358809"/>
    <lineage>
        <taxon>Eukaryota</taxon>
        <taxon>Fungi</taxon>
        <taxon>Fungi incertae sedis</taxon>
        <taxon>Microsporidia</taxon>
        <taxon>Spragueidae</taxon>
        <taxon>Spraguea</taxon>
    </lineage>
</organism>
<sequence>NGDNEINNEDINNNIDNVHMNNNINNNVDNKIINKNIISIDSETEKKCGDGTIYEGEYGTKIDGMDKVCYDSGISGEKKELVNEKTVVKFYLTNMDKNNSNKTKNVNLGVDYTNNSEFNDANVYNIDNGVSTGQDKTNNIITEINKDDIIQKEKDSEHIRKDNEDNKNYVSLNDEKESNISNSTNNSFFKKDQTYGLLGDNDTKCFKYKNMNIKPIVAANIKKDIMKNNIKNSTSELFKFKDPDSTITPIKNIDRSIIEEDNKRVKISDKEDKKVINEINISNQKDNMIKHGEFDNNFTVKNKEIEKIDIIEKETKNNEIVETKMHETEIDNYEEQPGIVNGNINLQETNFIDKTTEKNLNGENSIKNIESLMPIENGSEIEIIKNEQKKNSLLCENKTILKNLKNIKEEINKSINIVENEIERISENVVMVNPNDIFNDEGNISCINTPILECESSFTNKIIEDIVLEKNDIVIDKIDMNILNIVRNKSIKQNTIEHNTKMKEYFKNLRENKYLKEYMVDIGIKYPDEYLRNSLERCRSLGLKNRAEYIDGPIFARKKYTRIENILDDFTEEESKIFNEKFHYDFKEISKIVKRPMSACIIHYYQNYRERKKTGRISDTDLKLLIESRWSESELNTFKHFSKYYKKEYKLYKELFPSKTENELKMVERYVEKFMNKPDKIILENSEGRKVESVVKKVNKRNKSVGNKLKKKVLESWNINERQLFAIYYPFVGRNWLMLSSYIESKKPADVRTYHRVYFKYLSKNEQKLEASLQYIKRDTYSMPNTPKIRYDDIHSTSCGVLFAKERDNDQL</sequence>
<name>S7W4L8_SPRLO</name>
<dbReference type="SUPFAM" id="SSF46689">
    <property type="entry name" value="Homeodomain-like"/>
    <property type="match status" value="1"/>
</dbReference>
<dbReference type="OrthoDB" id="2193595at2759"/>
<evidence type="ECO:0008006" key="4">
    <source>
        <dbReference type="Google" id="ProtNLM"/>
    </source>
</evidence>
<dbReference type="STRING" id="1358809.S7W4L8"/>
<accession>S7W4L8</accession>
<comment type="caution">
    <text evidence="2">The sequence shown here is derived from an EMBL/GenBank/DDBJ whole genome shotgun (WGS) entry which is preliminary data.</text>
</comment>
<dbReference type="HOGENOM" id="CLU_347674_0_0_1"/>
<feature type="coiled-coil region" evidence="1">
    <location>
        <begin position="390"/>
        <end position="428"/>
    </location>
</feature>
<evidence type="ECO:0000313" key="3">
    <source>
        <dbReference type="Proteomes" id="UP000014978"/>
    </source>
</evidence>